<dbReference type="GeneID" id="60335598"/>
<reference evidence="1 2" key="1">
    <citation type="submission" date="2014-03" db="EMBL/GenBank/DDBJ databases">
        <authorList>
            <person name="Kramer Z.J."/>
            <person name="Fasoranti T.O."/>
            <person name="Abrahim M.R."/>
            <person name="Adkins N.L."/>
            <person name="Burke K.A."/>
            <person name="Churilla B.M."/>
            <person name="Cohen K.L."/>
            <person name="Colicchio M.A."/>
            <person name="Genkil J.S."/>
            <person name="Prout A.K."/>
            <person name="Schafer C.E."/>
            <person name="Schwarz A.G."/>
            <person name="Tish M."/>
            <person name="Vispute N."/>
            <person name="Wilkes K.E."/>
            <person name="Williams C.R."/>
            <person name="Xiao X."/>
            <person name="Yoder B.A."/>
            <person name="Yu V.J."/>
            <person name="Lapin J.S."/>
            <person name="Ott C.T."/>
            <person name="Walburn T.D."/>
            <person name="Bradley K.W."/>
            <person name="Clarke D.Q."/>
            <person name="Lewis M.F."/>
            <person name="Barker L.P."/>
            <person name="Bailey C."/>
            <person name="Asai D.J."/>
            <person name="Bowman C.A."/>
            <person name="Russell D.A."/>
            <person name="Pope W.H."/>
            <person name="Jacobs-Sera D."/>
            <person name="Hendrix R.W."/>
            <person name="Hatfull G.F."/>
        </authorList>
    </citation>
    <scope>NUCLEOTIDE SEQUENCE [LARGE SCALE GENOMIC DNA]</scope>
</reference>
<evidence type="ECO:0000313" key="1">
    <source>
        <dbReference type="EMBL" id="AHZ95547.1"/>
    </source>
</evidence>
<organism evidence="1 2">
    <name type="scientific">Mycobacterium phage Zapner</name>
    <dbReference type="NCBI Taxonomy" id="1486474"/>
    <lineage>
        <taxon>Viruses</taxon>
        <taxon>Duplodnaviria</taxon>
        <taxon>Heunggongvirae</taxon>
        <taxon>Uroviricota</taxon>
        <taxon>Caudoviricetes</taxon>
        <taxon>Gracegardnervirinae</taxon>
        <taxon>Avanivirus</taxon>
        <taxon>Avanivirus zapner</taxon>
    </lineage>
</organism>
<accession>A0A059VG65</accession>
<dbReference type="RefSeq" id="YP_009964010.1">
    <property type="nucleotide sequence ID" value="NC_051724.1"/>
</dbReference>
<name>A0A059VG65_9CAUD</name>
<keyword evidence="2" id="KW-1185">Reference proteome</keyword>
<protein>
    <submittedName>
        <fullName evidence="1">Uncharacterized protein</fullName>
    </submittedName>
</protein>
<dbReference type="KEGG" id="vg:60335598"/>
<sequence length="98" mass="11227">MTDELIRQYAIRKPDGQLWERPTESILGGLFGTTSSGPTIFDSFDSALRTLQRLQEEAWDRLGVRWYGTIESRLCTPFSVTDPSARLVEQIQEWMGSE</sequence>
<dbReference type="Proteomes" id="UP000221944">
    <property type="component" value="Segment"/>
</dbReference>
<evidence type="ECO:0000313" key="2">
    <source>
        <dbReference type="Proteomes" id="UP000221944"/>
    </source>
</evidence>
<dbReference type="EMBL" id="KJ567041">
    <property type="protein sequence ID" value="AHZ95547.1"/>
    <property type="molecule type" value="Genomic_DNA"/>
</dbReference>
<proteinExistence type="predicted"/>
<gene>
    <name evidence="1" type="primary">93</name>
    <name evidence="1" type="ORF">PBI_ZAPNER_93</name>
</gene>